<dbReference type="PANTHER" id="PTHR33332">
    <property type="entry name" value="REVERSE TRANSCRIPTASE DOMAIN-CONTAINING PROTEIN"/>
    <property type="match status" value="1"/>
</dbReference>
<gene>
    <name evidence="1" type="ORF">WISP_72578</name>
</gene>
<evidence type="ECO:0000313" key="2">
    <source>
        <dbReference type="Proteomes" id="UP001145742"/>
    </source>
</evidence>
<reference evidence="1" key="1">
    <citation type="submission" date="2019-10" db="EMBL/GenBank/DDBJ databases">
        <authorList>
            <person name="Soares A.E.R."/>
            <person name="Aleixo A."/>
            <person name="Schneider P."/>
            <person name="Miyaki C.Y."/>
            <person name="Schneider M.P."/>
            <person name="Mello C."/>
            <person name="Vasconcelos A.T.R."/>
        </authorList>
    </citation>
    <scope>NUCLEOTIDE SEQUENCE</scope>
    <source>
        <tissue evidence="1">Muscle</tissue>
    </source>
</reference>
<sequence>MKFNKKSQILHLEWGNPGCLYRPGNKMLESSVMERDLGILINGKLNMSQSALAARRANPVLGGIRQSIASWWREVILPFCSALVWPHLEHCVQFGAPQYKKNIKLLENIQRRSTKMVKGLDEKVYEEWLRALDLFSLE</sequence>
<proteinExistence type="predicted"/>
<protein>
    <submittedName>
        <fullName evidence="1">Uncharacterized protein</fullName>
    </submittedName>
</protein>
<keyword evidence="2" id="KW-1185">Reference proteome</keyword>
<name>A0ABQ9D9W0_9PASS</name>
<comment type="caution">
    <text evidence="1">The sequence shown here is derived from an EMBL/GenBank/DDBJ whole genome shotgun (WGS) entry which is preliminary data.</text>
</comment>
<dbReference type="Proteomes" id="UP001145742">
    <property type="component" value="Unassembled WGS sequence"/>
</dbReference>
<evidence type="ECO:0000313" key="1">
    <source>
        <dbReference type="EMBL" id="KAJ7416263.1"/>
    </source>
</evidence>
<accession>A0ABQ9D9W0</accession>
<organism evidence="1 2">
    <name type="scientific">Willisornis vidua</name>
    <name type="common">Xingu scale-backed antbird</name>
    <dbReference type="NCBI Taxonomy" id="1566151"/>
    <lineage>
        <taxon>Eukaryota</taxon>
        <taxon>Metazoa</taxon>
        <taxon>Chordata</taxon>
        <taxon>Craniata</taxon>
        <taxon>Vertebrata</taxon>
        <taxon>Euteleostomi</taxon>
        <taxon>Archelosauria</taxon>
        <taxon>Archosauria</taxon>
        <taxon>Dinosauria</taxon>
        <taxon>Saurischia</taxon>
        <taxon>Theropoda</taxon>
        <taxon>Coelurosauria</taxon>
        <taxon>Aves</taxon>
        <taxon>Neognathae</taxon>
        <taxon>Neoaves</taxon>
        <taxon>Telluraves</taxon>
        <taxon>Australaves</taxon>
        <taxon>Passeriformes</taxon>
        <taxon>Thamnophilidae</taxon>
        <taxon>Willisornis</taxon>
    </lineage>
</organism>
<dbReference type="EMBL" id="WHWB01033843">
    <property type="protein sequence ID" value="KAJ7416263.1"/>
    <property type="molecule type" value="Genomic_DNA"/>
</dbReference>